<reference evidence="2 3" key="1">
    <citation type="journal article" date="2019" name="Syst. Appl. Microbiol.">
        <title>Polyphasic characterization of two novel Lactobacillus spp. isolated from blown salami packages: Description of Lactobacillus halodurans sp. nov. and Lactobacillus salsicarnum sp. nov.</title>
        <authorList>
            <person name="Schuster J.A."/>
            <person name="Klingl A."/>
            <person name="Vogel R.F."/>
            <person name="Ehrmann M.A."/>
        </authorList>
    </citation>
    <scope>NUCLEOTIDE SEQUENCE [LARGE SCALE GENOMIC DNA]</scope>
    <source>
        <strain evidence="2 3">TMW 1.2118</strain>
    </source>
</reference>
<dbReference type="Pfam" id="PF13349">
    <property type="entry name" value="DUF4097"/>
    <property type="match status" value="1"/>
</dbReference>
<dbReference type="Gene3D" id="2.160.20.120">
    <property type="match status" value="1"/>
</dbReference>
<dbReference type="InterPro" id="IPR047928">
    <property type="entry name" value="Perm_prefix_1"/>
</dbReference>
<feature type="domain" description="DUF4097" evidence="1">
    <location>
        <begin position="188"/>
        <end position="448"/>
    </location>
</feature>
<evidence type="ECO:0000259" key="1">
    <source>
        <dbReference type="Pfam" id="PF13349"/>
    </source>
</evidence>
<accession>A0A5P0ZFE2</accession>
<organism evidence="2 3">
    <name type="scientific">Companilactobacillus mishanensis</name>
    <dbReference type="NCBI Taxonomy" id="2486008"/>
    <lineage>
        <taxon>Bacteria</taxon>
        <taxon>Bacillati</taxon>
        <taxon>Bacillota</taxon>
        <taxon>Bacilli</taxon>
        <taxon>Lactobacillales</taxon>
        <taxon>Lactobacillaceae</taxon>
        <taxon>Companilactobacillus</taxon>
    </lineage>
</organism>
<dbReference type="RefSeq" id="WP_153381910.1">
    <property type="nucleotide sequence ID" value="NZ_VDFM01000001.1"/>
</dbReference>
<dbReference type="NCBIfam" id="NF038403">
    <property type="entry name" value="perm_prefix_1"/>
    <property type="match status" value="1"/>
</dbReference>
<dbReference type="AlphaFoldDB" id="A0A5P0ZFE2"/>
<comment type="caution">
    <text evidence="2">The sequence shown here is derived from an EMBL/GenBank/DDBJ whole genome shotgun (WGS) entry which is preliminary data.</text>
</comment>
<sequence>MIQMNNEINKLISDKLADIFDSYESTPDLKELSDELQSDLLASAEDKVKAGSTPEQAVENAFDNFGDIDDLIDQINENSDKHHGSKKSYKLDIDDNGVRINDGKLLNIDDHGVSINQGKFFKADNNGVKLGKLTIDGDGIRTEDKPSKESKEDYFDNFDNQFDASVNTEVYVESLNLVNKREFSADEIDNIDVDYSQVKLTILPSKTDKIVLREYMSRNNDKYYAQIEVVDDDLTIKNGAYPKFLPLRVRVQLLLPKEFIGRLRLLNYSGNIVMSGITGLEGVKATLHSGSFKAENIEVDNLAVKAKSGSVRLNNVKATDLLKMNVHSGSIKFDKLFSNEIDLDAHSGSIHGHAFNGAGKINLHSGSLVMSVHELTDDVNISSKSGLVKLDTSLLDNFKFDLSSKSGTVKVPSFAVLDHDVQSYKDGSIGSDPLHSIIVKAASGTINMK</sequence>
<dbReference type="OrthoDB" id="2240353at2"/>
<protein>
    <submittedName>
        <fullName evidence="2">DUF4097 domain-containing protein</fullName>
    </submittedName>
</protein>
<dbReference type="InterPro" id="IPR025164">
    <property type="entry name" value="Toastrack_DUF4097"/>
</dbReference>
<name>A0A5P0ZFE2_9LACO</name>
<dbReference type="EMBL" id="VDFM01000001">
    <property type="protein sequence ID" value="MQS51777.1"/>
    <property type="molecule type" value="Genomic_DNA"/>
</dbReference>
<proteinExistence type="predicted"/>
<dbReference type="Proteomes" id="UP000380386">
    <property type="component" value="Unassembled WGS sequence"/>
</dbReference>
<evidence type="ECO:0000313" key="2">
    <source>
        <dbReference type="EMBL" id="MQS51777.1"/>
    </source>
</evidence>
<gene>
    <name evidence="2" type="ORF">FHL02_01955</name>
</gene>
<evidence type="ECO:0000313" key="3">
    <source>
        <dbReference type="Proteomes" id="UP000380386"/>
    </source>
</evidence>